<accession>A0A5J4NH68</accession>
<feature type="non-terminal residue" evidence="2">
    <location>
        <position position="1"/>
    </location>
</feature>
<evidence type="ECO:0000313" key="2">
    <source>
        <dbReference type="EMBL" id="KAA3674780.1"/>
    </source>
</evidence>
<dbReference type="EMBL" id="QNGE01002919">
    <property type="protein sequence ID" value="KAA3674780.1"/>
    <property type="molecule type" value="Genomic_DNA"/>
</dbReference>
<sequence>DLARLGSTEVPSLKFVPTKGGFQTQPANYEYLYKSESAKVNRSRISGLKTIDNSSHKPTQSNDGSSKDHALSKPGTITNVLVNDSQCQTDFPVNFCSNPIYEHLSALTFTGGLIPEYSCQNDQQKSNTVQHKLAAAADKPSGASITTLAAVAAVAAATFLTQTINSQSIAKPNLKAVTNQSSARSDDDGITEYIPDVLFRILSASQKGLKPDHPKVSCTGILLQNSHNVF</sequence>
<feature type="region of interest" description="Disordered" evidence="1">
    <location>
        <begin position="47"/>
        <end position="72"/>
    </location>
</feature>
<name>A0A5J4NH68_9TREM</name>
<protein>
    <submittedName>
        <fullName evidence="2">Uncharacterized protein</fullName>
    </submittedName>
</protein>
<dbReference type="Proteomes" id="UP000324629">
    <property type="component" value="Unassembled WGS sequence"/>
</dbReference>
<evidence type="ECO:0000256" key="1">
    <source>
        <dbReference type="SAM" id="MobiDB-lite"/>
    </source>
</evidence>
<feature type="compositionally biased region" description="Polar residues" evidence="1">
    <location>
        <begin position="51"/>
        <end position="64"/>
    </location>
</feature>
<proteinExistence type="predicted"/>
<evidence type="ECO:0000313" key="3">
    <source>
        <dbReference type="Proteomes" id="UP000324629"/>
    </source>
</evidence>
<dbReference type="AlphaFoldDB" id="A0A5J4NH68"/>
<gene>
    <name evidence="2" type="ORF">DEA37_0008249</name>
</gene>
<organism evidence="2 3">
    <name type="scientific">Paragonimus westermani</name>
    <dbReference type="NCBI Taxonomy" id="34504"/>
    <lineage>
        <taxon>Eukaryota</taxon>
        <taxon>Metazoa</taxon>
        <taxon>Spiralia</taxon>
        <taxon>Lophotrochozoa</taxon>
        <taxon>Platyhelminthes</taxon>
        <taxon>Trematoda</taxon>
        <taxon>Digenea</taxon>
        <taxon>Plagiorchiida</taxon>
        <taxon>Troglotremata</taxon>
        <taxon>Troglotrematidae</taxon>
        <taxon>Paragonimus</taxon>
    </lineage>
</organism>
<comment type="caution">
    <text evidence="2">The sequence shown here is derived from an EMBL/GenBank/DDBJ whole genome shotgun (WGS) entry which is preliminary data.</text>
</comment>
<keyword evidence="3" id="KW-1185">Reference proteome</keyword>
<reference evidence="2 3" key="1">
    <citation type="journal article" date="2019" name="Gigascience">
        <title>Whole-genome sequence of the oriental lung fluke Paragonimus westermani.</title>
        <authorList>
            <person name="Oey H."/>
            <person name="Zakrzewski M."/>
            <person name="Narain K."/>
            <person name="Devi K.R."/>
            <person name="Agatsuma T."/>
            <person name="Nawaratna S."/>
            <person name="Gobert G.N."/>
            <person name="Jones M.K."/>
            <person name="Ragan M.A."/>
            <person name="McManus D.P."/>
            <person name="Krause L."/>
        </authorList>
    </citation>
    <scope>NUCLEOTIDE SEQUENCE [LARGE SCALE GENOMIC DNA]</scope>
    <source>
        <strain evidence="2 3">IND2009</strain>
    </source>
</reference>